<evidence type="ECO:0000313" key="11">
    <source>
        <dbReference type="EMBL" id="KNG94988.1"/>
    </source>
</evidence>
<feature type="transmembrane region" description="Helical" evidence="10">
    <location>
        <begin position="271"/>
        <end position="291"/>
    </location>
</feature>
<dbReference type="STRING" id="1317121.ATO11_06410"/>
<feature type="transmembrane region" description="Helical" evidence="10">
    <location>
        <begin position="353"/>
        <end position="372"/>
    </location>
</feature>
<feature type="transmembrane region" description="Helical" evidence="10">
    <location>
        <begin position="132"/>
        <end position="149"/>
    </location>
</feature>
<keyword evidence="5 10" id="KW-0812">Transmembrane</keyword>
<dbReference type="GO" id="GO:0005886">
    <property type="term" value="C:plasma membrane"/>
    <property type="evidence" value="ECO:0007669"/>
    <property type="project" value="UniProtKB-SubCell"/>
</dbReference>
<organism evidence="11 12">
    <name type="scientific">Pseudaestuariivita atlantica</name>
    <dbReference type="NCBI Taxonomy" id="1317121"/>
    <lineage>
        <taxon>Bacteria</taxon>
        <taxon>Pseudomonadati</taxon>
        <taxon>Pseudomonadota</taxon>
        <taxon>Alphaproteobacteria</taxon>
        <taxon>Rhodobacterales</taxon>
        <taxon>Paracoccaceae</taxon>
        <taxon>Pseudaestuariivita</taxon>
    </lineage>
</organism>
<keyword evidence="4" id="KW-1003">Cell membrane</keyword>
<dbReference type="NCBIfam" id="TIGR00797">
    <property type="entry name" value="matE"/>
    <property type="match status" value="1"/>
</dbReference>
<sequence>MQHRMSYPQHARAVLVLGLPLVGGHLAQFAVQLVDTIMLGWYAVEALAAQVLAGSLYFVLFIVGSGFAWAVVPMVASAHAQEDEVQVRRVTRMGLWISVLFGVACLPVFWFSAPVLRALGQEEALARLGQDYLRVMGFAILPHLVIMVMKSYLSALERTQIVLWLSVGGALLNGVLNWILIFGRWGAPELGIAGAGWASLITAIATVAAVTVYAARILPEHALFQRIWRPDPEAFWRVVRLGLPIGGTSLAETGLFAASALMVGWLGTVPLAAHGIALQVASATFMIHLGLANAATIRVGNAHGRNDTPHLARGAVTVLVISGIVATLTIALFVLVPRPILSLFLDPAEPDRLAILALGVGLMAMAGLFQLADGGQVVALGLLRGVQDTRMPMVIAAISYWGIGMPASYLLGFTFGFGAMGVWAGLVVGLMAAAILLLMRFRWMLARL</sequence>
<dbReference type="GO" id="GO:0015297">
    <property type="term" value="F:antiporter activity"/>
    <property type="evidence" value="ECO:0007669"/>
    <property type="project" value="UniProtKB-KW"/>
</dbReference>
<keyword evidence="2" id="KW-0813">Transport</keyword>
<evidence type="ECO:0000256" key="2">
    <source>
        <dbReference type="ARBA" id="ARBA00022448"/>
    </source>
</evidence>
<comment type="subcellular location">
    <subcellularLocation>
        <location evidence="1">Cell inner membrane</location>
        <topology evidence="1">Multi-pass membrane protein</topology>
    </subcellularLocation>
</comment>
<evidence type="ECO:0000256" key="9">
    <source>
        <dbReference type="ARBA" id="ARBA00031636"/>
    </source>
</evidence>
<feature type="transmembrane region" description="Helical" evidence="10">
    <location>
        <begin position="238"/>
        <end position="265"/>
    </location>
</feature>
<dbReference type="PATRIC" id="fig|1317121.7.peg.1663"/>
<dbReference type="PIRSF" id="PIRSF006603">
    <property type="entry name" value="DinF"/>
    <property type="match status" value="1"/>
</dbReference>
<dbReference type="CDD" id="cd13131">
    <property type="entry name" value="MATE_NorM_like"/>
    <property type="match status" value="1"/>
</dbReference>
<evidence type="ECO:0000256" key="1">
    <source>
        <dbReference type="ARBA" id="ARBA00004429"/>
    </source>
</evidence>
<feature type="transmembrane region" description="Helical" evidence="10">
    <location>
        <begin position="39"/>
        <end position="72"/>
    </location>
</feature>
<evidence type="ECO:0000256" key="3">
    <source>
        <dbReference type="ARBA" id="ARBA00022449"/>
    </source>
</evidence>
<gene>
    <name evidence="11" type="ORF">ATO11_06410</name>
</gene>
<feature type="transmembrane region" description="Helical" evidence="10">
    <location>
        <begin position="161"/>
        <end position="183"/>
    </location>
</feature>
<feature type="transmembrane region" description="Helical" evidence="10">
    <location>
        <begin position="393"/>
        <end position="411"/>
    </location>
</feature>
<comment type="caution">
    <text evidence="11">The sequence shown here is derived from an EMBL/GenBank/DDBJ whole genome shotgun (WGS) entry which is preliminary data.</text>
</comment>
<dbReference type="PANTHER" id="PTHR43298">
    <property type="entry name" value="MULTIDRUG RESISTANCE PROTEIN NORM-RELATED"/>
    <property type="match status" value="1"/>
</dbReference>
<evidence type="ECO:0000256" key="7">
    <source>
        <dbReference type="ARBA" id="ARBA00023065"/>
    </source>
</evidence>
<dbReference type="InterPro" id="IPR002528">
    <property type="entry name" value="MATE_fam"/>
</dbReference>
<evidence type="ECO:0000256" key="4">
    <source>
        <dbReference type="ARBA" id="ARBA00022475"/>
    </source>
</evidence>
<protein>
    <recommendedName>
        <fullName evidence="9">Multidrug-efflux transporter</fullName>
    </recommendedName>
</protein>
<dbReference type="AlphaFoldDB" id="A0A0L1JUC5"/>
<dbReference type="OrthoDB" id="9780160at2"/>
<feature type="transmembrane region" description="Helical" evidence="10">
    <location>
        <begin position="93"/>
        <end position="112"/>
    </location>
</feature>
<dbReference type="RefSeq" id="WP_050529982.1">
    <property type="nucleotide sequence ID" value="NZ_AQQZ01000002.1"/>
</dbReference>
<dbReference type="PANTHER" id="PTHR43298:SF2">
    <property type="entry name" value="FMN_FAD EXPORTER YEEO-RELATED"/>
    <property type="match status" value="1"/>
</dbReference>
<evidence type="ECO:0000256" key="10">
    <source>
        <dbReference type="SAM" id="Phobius"/>
    </source>
</evidence>
<evidence type="ECO:0000256" key="8">
    <source>
        <dbReference type="ARBA" id="ARBA00023136"/>
    </source>
</evidence>
<keyword evidence="7" id="KW-0406">Ion transport</keyword>
<feature type="transmembrane region" description="Helical" evidence="10">
    <location>
        <begin position="417"/>
        <end position="439"/>
    </location>
</feature>
<feature type="transmembrane region" description="Helical" evidence="10">
    <location>
        <begin position="311"/>
        <end position="333"/>
    </location>
</feature>
<proteinExistence type="predicted"/>
<dbReference type="InterPro" id="IPR050222">
    <property type="entry name" value="MATE_MdtK"/>
</dbReference>
<dbReference type="GO" id="GO:0006811">
    <property type="term" value="P:monoatomic ion transport"/>
    <property type="evidence" value="ECO:0007669"/>
    <property type="project" value="UniProtKB-KW"/>
</dbReference>
<dbReference type="Pfam" id="PF01554">
    <property type="entry name" value="MatE"/>
    <property type="match status" value="2"/>
</dbReference>
<dbReference type="Proteomes" id="UP000036938">
    <property type="component" value="Unassembled WGS sequence"/>
</dbReference>
<dbReference type="GO" id="GO:0042910">
    <property type="term" value="F:xenobiotic transmembrane transporter activity"/>
    <property type="evidence" value="ECO:0007669"/>
    <property type="project" value="InterPro"/>
</dbReference>
<evidence type="ECO:0000256" key="6">
    <source>
        <dbReference type="ARBA" id="ARBA00022989"/>
    </source>
</evidence>
<keyword evidence="3" id="KW-0050">Antiport</keyword>
<evidence type="ECO:0000313" key="12">
    <source>
        <dbReference type="Proteomes" id="UP000036938"/>
    </source>
</evidence>
<dbReference type="EMBL" id="AQQZ01000002">
    <property type="protein sequence ID" value="KNG94988.1"/>
    <property type="molecule type" value="Genomic_DNA"/>
</dbReference>
<evidence type="ECO:0000256" key="5">
    <source>
        <dbReference type="ARBA" id="ARBA00022692"/>
    </source>
</evidence>
<keyword evidence="8 10" id="KW-0472">Membrane</keyword>
<name>A0A0L1JUC5_9RHOB</name>
<dbReference type="InterPro" id="IPR048279">
    <property type="entry name" value="MdtK-like"/>
</dbReference>
<feature type="transmembrane region" description="Helical" evidence="10">
    <location>
        <begin position="195"/>
        <end position="218"/>
    </location>
</feature>
<reference evidence="11 12" key="1">
    <citation type="journal article" date="2015" name="Int. J. Syst. Evol. Microbiol.">
        <title>Aestuariivita atlantica sp. nov., isolated from deep sea sediment of the Atlantic Ocean.</title>
        <authorList>
            <person name="Li G."/>
            <person name="Lai Q."/>
            <person name="Du Y."/>
            <person name="Liu X."/>
            <person name="Sun F."/>
            <person name="Shao Z."/>
        </authorList>
    </citation>
    <scope>NUCLEOTIDE SEQUENCE [LARGE SCALE GENOMIC DNA]</scope>
    <source>
        <strain evidence="11 12">22II-S11-z3</strain>
    </source>
</reference>
<accession>A0A0L1JUC5</accession>
<keyword evidence="6 10" id="KW-1133">Transmembrane helix</keyword>
<keyword evidence="12" id="KW-1185">Reference proteome</keyword>